<keyword evidence="2" id="KW-1185">Reference proteome</keyword>
<dbReference type="Proteomes" id="UP000807371">
    <property type="component" value="Unassembled WGS sequence"/>
</dbReference>
<comment type="caution">
    <text evidence="1">The sequence shown here is derived from an EMBL/GenBank/DDBJ whole genome shotgun (WGS) entry which is preliminary data.</text>
</comment>
<gene>
    <name evidence="1" type="ORF">IHE55_01755</name>
</gene>
<dbReference type="InterPro" id="IPR038070">
    <property type="entry name" value="Rv2632c-like_sf"/>
</dbReference>
<name>A0ABS0NEJ9_9ACTN</name>
<dbReference type="RefSeq" id="WP_197987395.1">
    <property type="nucleotide sequence ID" value="NZ_JACYXC010000001.1"/>
</dbReference>
<dbReference type="InterPro" id="IPR015057">
    <property type="entry name" value="Rv2632c-like"/>
</dbReference>
<dbReference type="EMBL" id="JACYXC010000001">
    <property type="protein sequence ID" value="MBH5333597.1"/>
    <property type="molecule type" value="Genomic_DNA"/>
</dbReference>
<reference evidence="1 2" key="1">
    <citation type="submission" date="2020-09" db="EMBL/GenBank/DDBJ databases">
        <title>Biosynthesis of the nuclear factor of activated T cells inhibitor NFAT-133 and its congeners in Streptomyces pactum.</title>
        <authorList>
            <person name="Zhou W."/>
            <person name="Posri P."/>
            <person name="Abugrain M.E."/>
            <person name="Weisberg A.J."/>
            <person name="Chang J.H."/>
            <person name="Mahmud T."/>
        </authorList>
    </citation>
    <scope>NUCLEOTIDE SEQUENCE [LARGE SCALE GENOMIC DNA]</scope>
    <source>
        <strain evidence="1 2">ATCC 27456</strain>
    </source>
</reference>
<dbReference type="Gene3D" id="3.30.160.240">
    <property type="entry name" value="Rv1738"/>
    <property type="match status" value="1"/>
</dbReference>
<evidence type="ECO:0000313" key="2">
    <source>
        <dbReference type="Proteomes" id="UP000807371"/>
    </source>
</evidence>
<sequence>METIVGCNIEMEFHEMDAKTEAAVRVRLHDGTELKAHGVTHRHPDDPAQQRVGEEIAAARALNDLSKQLLDKAGVDIEEVTHLHAHLSR</sequence>
<protein>
    <submittedName>
        <fullName evidence="1">DUF1876 domain-containing protein</fullName>
    </submittedName>
</protein>
<dbReference type="Pfam" id="PF08962">
    <property type="entry name" value="Rv2632c-like"/>
    <property type="match status" value="1"/>
</dbReference>
<dbReference type="SUPFAM" id="SSF143212">
    <property type="entry name" value="Rv2632c-like"/>
    <property type="match status" value="1"/>
</dbReference>
<proteinExistence type="predicted"/>
<evidence type="ECO:0000313" key="1">
    <source>
        <dbReference type="EMBL" id="MBH5333597.1"/>
    </source>
</evidence>
<accession>A0ABS0NEJ9</accession>
<organism evidence="1 2">
    <name type="scientific">Streptomyces pactum</name>
    <dbReference type="NCBI Taxonomy" id="68249"/>
    <lineage>
        <taxon>Bacteria</taxon>
        <taxon>Bacillati</taxon>
        <taxon>Actinomycetota</taxon>
        <taxon>Actinomycetes</taxon>
        <taxon>Kitasatosporales</taxon>
        <taxon>Streptomycetaceae</taxon>
        <taxon>Streptomyces</taxon>
    </lineage>
</organism>